<name>A0A7W3X0S6_9ACTN</name>
<sequence>MEFLLSLILVGAVIGLFVVPMVRRRKAAKAALQGMAHSNDPGNYGFVPAEQLDVRLPGPDPELVDALTETQRTQDWRPVARLLALTDGPEEWELRWQRVQSLAGAAAMELREARAAGAPAATDAEQHISLTKGDAPVRDGRWLRAWRAEQPQDAGGAQVYAQFLVWQALGEPDSADHRIILEEARNVAHEAAALADADPTPHITELFVARALGYRRADFESLWHQVVRRAPAHMGAHLAALPYWSAKWHGSREESYSFAQSAAATAPAGSLLPALPLFAVYDHLPDVNLVHSMYQTKVVEDAIEAAEFAVDSVPDEHPVRPHVLHMLLCLLVRAERYQEAMEALRVVDGYVGAVPWVESPNPSAEYAAYRALAVAGYEGQGGNAPSTPPKH</sequence>
<protein>
    <recommendedName>
        <fullName evidence="3">DUF4034 domain-containing protein</fullName>
    </recommendedName>
</protein>
<reference evidence="2" key="1">
    <citation type="submission" date="2020-05" db="EMBL/GenBank/DDBJ databases">
        <title>Classification of alakaliphilic streptomycetes isolated from an alkaline soil next to Lonar Crater, India and a proposal for the recognition of Streptomyces alkaliterrae sp. nov.</title>
        <authorList>
            <person name="Golinska P."/>
        </authorList>
    </citation>
    <scope>NUCLEOTIDE SEQUENCE [LARGE SCALE GENOMIC DNA]</scope>
    <source>
        <strain evidence="2">OF8</strain>
    </source>
</reference>
<accession>A0A7W3X0S6</accession>
<dbReference type="RefSeq" id="WP_181356520.1">
    <property type="nucleotide sequence ID" value="NZ_JABJXA010000212.1"/>
</dbReference>
<dbReference type="Proteomes" id="UP000517765">
    <property type="component" value="Unassembled WGS sequence"/>
</dbReference>
<organism evidence="1 2">
    <name type="scientific">Streptomyces alkaliterrae</name>
    <dbReference type="NCBI Taxonomy" id="2213162"/>
    <lineage>
        <taxon>Bacteria</taxon>
        <taxon>Bacillati</taxon>
        <taxon>Actinomycetota</taxon>
        <taxon>Actinomycetes</taxon>
        <taxon>Kitasatosporales</taxon>
        <taxon>Streptomycetaceae</taxon>
        <taxon>Streptomyces</taxon>
    </lineage>
</organism>
<dbReference type="EMBL" id="JABJXA010000212">
    <property type="protein sequence ID" value="MBB1261800.1"/>
    <property type="molecule type" value="Genomic_DNA"/>
</dbReference>
<gene>
    <name evidence="1" type="ORF">H3147_23725</name>
</gene>
<proteinExistence type="predicted"/>
<evidence type="ECO:0000313" key="1">
    <source>
        <dbReference type="EMBL" id="MBB1261800.1"/>
    </source>
</evidence>
<comment type="caution">
    <text evidence="1">The sequence shown here is derived from an EMBL/GenBank/DDBJ whole genome shotgun (WGS) entry which is preliminary data.</text>
</comment>
<evidence type="ECO:0000313" key="2">
    <source>
        <dbReference type="Proteomes" id="UP000517765"/>
    </source>
</evidence>
<dbReference type="AlphaFoldDB" id="A0A7W3X0S6"/>
<evidence type="ECO:0008006" key="3">
    <source>
        <dbReference type="Google" id="ProtNLM"/>
    </source>
</evidence>